<reference evidence="2 3" key="1">
    <citation type="submission" date="2020-12" db="EMBL/GenBank/DDBJ databases">
        <title>Concerted genomic and epigenomic changes stabilize Arabidopsis allopolyploids.</title>
        <authorList>
            <person name="Chen Z."/>
        </authorList>
    </citation>
    <scope>NUCLEOTIDE SEQUENCE [LARGE SCALE GENOMIC DNA]</scope>
    <source>
        <strain evidence="2">Allo738</strain>
        <tissue evidence="2">Leaf</tissue>
    </source>
</reference>
<dbReference type="Proteomes" id="UP000694240">
    <property type="component" value="Chromosome 10"/>
</dbReference>
<evidence type="ECO:0000256" key="1">
    <source>
        <dbReference type="SAM" id="Phobius"/>
    </source>
</evidence>
<dbReference type="PANTHER" id="PTHR32410">
    <property type="entry name" value="CYSTEINE/HISTIDINE-RICH C1 DOMAIN FAMILY PROTEIN"/>
    <property type="match status" value="1"/>
</dbReference>
<keyword evidence="1" id="KW-0472">Membrane</keyword>
<name>A0A8T1ZI41_9BRAS</name>
<comment type="caution">
    <text evidence="2">The sequence shown here is derived from an EMBL/GenBank/DDBJ whole genome shotgun (WGS) entry which is preliminary data.</text>
</comment>
<accession>A0A8T1ZI41</accession>
<keyword evidence="3" id="KW-1185">Reference proteome</keyword>
<feature type="transmembrane region" description="Helical" evidence="1">
    <location>
        <begin position="245"/>
        <end position="267"/>
    </location>
</feature>
<sequence length="268" mass="30473">MDYIDYPTPPSQLLCPEIRTNNMDCHFPWIHFEDQQNDFNCSACCQNNIGSCGVCRQKIDGNYGEYCCLKGCYYALHCKCATKNDVWDVKELENQPENEYDSFKSYVEIGNGIIRHFSHPHHIMIFDEDIGKAYFEKSIARRAHFLLMMVVSINNVSLLCAFGVPLYRTRLSTRMMNIFSPYLMQKMQSAPTGVKFVRKCWIQRKDIIHAMFVQMTGACLVLALVIPVVSAQYDYDNTAKPSSAVTVATDIFTGLAIATVALVAGFIY</sequence>
<gene>
    <name evidence="2" type="ORF">ISN45_Aa05g005700</name>
</gene>
<dbReference type="PANTHER" id="PTHR32410:SF211">
    <property type="entry name" value="CYSTEINE_HISTIDINE-RICH C1 DOMAIN FAMILY PROTEIN"/>
    <property type="match status" value="1"/>
</dbReference>
<keyword evidence="1" id="KW-0812">Transmembrane</keyword>
<dbReference type="InterPro" id="IPR053192">
    <property type="entry name" value="Vacuole_Formation_Reg"/>
</dbReference>
<dbReference type="EMBL" id="JAEFBK010000010">
    <property type="protein sequence ID" value="KAG7558956.1"/>
    <property type="molecule type" value="Genomic_DNA"/>
</dbReference>
<proteinExistence type="predicted"/>
<feature type="transmembrane region" description="Helical" evidence="1">
    <location>
        <begin position="145"/>
        <end position="167"/>
    </location>
</feature>
<organism evidence="2 3">
    <name type="scientific">Arabidopsis thaliana x Arabidopsis arenosa</name>
    <dbReference type="NCBI Taxonomy" id="1240361"/>
    <lineage>
        <taxon>Eukaryota</taxon>
        <taxon>Viridiplantae</taxon>
        <taxon>Streptophyta</taxon>
        <taxon>Embryophyta</taxon>
        <taxon>Tracheophyta</taxon>
        <taxon>Spermatophyta</taxon>
        <taxon>Magnoliopsida</taxon>
        <taxon>eudicotyledons</taxon>
        <taxon>Gunneridae</taxon>
        <taxon>Pentapetalae</taxon>
        <taxon>rosids</taxon>
        <taxon>malvids</taxon>
        <taxon>Brassicales</taxon>
        <taxon>Brassicaceae</taxon>
        <taxon>Camelineae</taxon>
        <taxon>Arabidopsis</taxon>
    </lineage>
</organism>
<feature type="transmembrane region" description="Helical" evidence="1">
    <location>
        <begin position="207"/>
        <end position="233"/>
    </location>
</feature>
<evidence type="ECO:0000313" key="3">
    <source>
        <dbReference type="Proteomes" id="UP000694240"/>
    </source>
</evidence>
<protein>
    <submittedName>
        <fullName evidence="2">Uncharacterized protein</fullName>
    </submittedName>
</protein>
<evidence type="ECO:0000313" key="2">
    <source>
        <dbReference type="EMBL" id="KAG7558956.1"/>
    </source>
</evidence>
<keyword evidence="1" id="KW-1133">Transmembrane helix</keyword>
<dbReference type="AlphaFoldDB" id="A0A8T1ZI41"/>